<accession>A0A9D1FS29</accession>
<dbReference type="InterPro" id="IPR027417">
    <property type="entry name" value="P-loop_NTPase"/>
</dbReference>
<comment type="caution">
    <text evidence="1">The sequence shown here is derived from an EMBL/GenBank/DDBJ whole genome shotgun (WGS) entry which is preliminary data.</text>
</comment>
<sequence>MILITGPLFSGKRSTAKALLHWTDEELAQNAVRDAQELAAGCADLDALAQELAQKPVVIVTEVGGGVVPADPDERAAREAAGRLSCLLAERAETVIRVFCGIPTILKGGIAP</sequence>
<keyword evidence="1" id="KW-0418">Kinase</keyword>
<dbReference type="Proteomes" id="UP000824141">
    <property type="component" value="Unassembled WGS sequence"/>
</dbReference>
<reference evidence="1" key="2">
    <citation type="journal article" date="2021" name="PeerJ">
        <title>Extensive microbial diversity within the chicken gut microbiome revealed by metagenomics and culture.</title>
        <authorList>
            <person name="Gilroy R."/>
            <person name="Ravi A."/>
            <person name="Getino M."/>
            <person name="Pursley I."/>
            <person name="Horton D.L."/>
            <person name="Alikhan N.F."/>
            <person name="Baker D."/>
            <person name="Gharbi K."/>
            <person name="Hall N."/>
            <person name="Watson M."/>
            <person name="Adriaenssens E.M."/>
            <person name="Foster-Nyarko E."/>
            <person name="Jarju S."/>
            <person name="Secka A."/>
            <person name="Antonio M."/>
            <person name="Oren A."/>
            <person name="Chaudhuri R.R."/>
            <person name="La Ragione R."/>
            <person name="Hildebrand F."/>
            <person name="Pallen M.J."/>
        </authorList>
    </citation>
    <scope>NUCLEOTIDE SEQUENCE</scope>
    <source>
        <strain evidence="1">6086</strain>
    </source>
</reference>
<protein>
    <submittedName>
        <fullName evidence="1">Bifunctional adenosylcobinamide kinase/adenosylcobinamide-phosphate guanylyltransferase</fullName>
    </submittedName>
</protein>
<dbReference type="GO" id="GO:0043752">
    <property type="term" value="F:adenosylcobinamide kinase activity"/>
    <property type="evidence" value="ECO:0007669"/>
    <property type="project" value="InterPro"/>
</dbReference>
<dbReference type="EMBL" id="DVJM01000105">
    <property type="protein sequence ID" value="HIS78749.1"/>
    <property type="molecule type" value="Genomic_DNA"/>
</dbReference>
<dbReference type="AlphaFoldDB" id="A0A9D1FS29"/>
<proteinExistence type="predicted"/>
<dbReference type="GO" id="GO:0000166">
    <property type="term" value="F:nucleotide binding"/>
    <property type="evidence" value="ECO:0007669"/>
    <property type="project" value="InterPro"/>
</dbReference>
<name>A0A9D1FS29_9FIRM</name>
<keyword evidence="1" id="KW-0548">Nucleotidyltransferase</keyword>
<keyword evidence="1" id="KW-0808">Transferase</keyword>
<organism evidence="1 2">
    <name type="scientific">Candidatus Caccousia stercoris</name>
    <dbReference type="NCBI Taxonomy" id="2840723"/>
    <lineage>
        <taxon>Bacteria</taxon>
        <taxon>Bacillati</taxon>
        <taxon>Bacillota</taxon>
        <taxon>Clostridia</taxon>
        <taxon>Eubacteriales</taxon>
        <taxon>Oscillospiraceae</taxon>
        <taxon>Oscillospiraceae incertae sedis</taxon>
        <taxon>Candidatus Caccousia</taxon>
    </lineage>
</organism>
<evidence type="ECO:0000313" key="2">
    <source>
        <dbReference type="Proteomes" id="UP000824141"/>
    </source>
</evidence>
<dbReference type="GO" id="GO:0009236">
    <property type="term" value="P:cobalamin biosynthetic process"/>
    <property type="evidence" value="ECO:0007669"/>
    <property type="project" value="InterPro"/>
</dbReference>
<dbReference type="InterPro" id="IPR003203">
    <property type="entry name" value="CobU/CobP"/>
</dbReference>
<reference evidence="1" key="1">
    <citation type="submission" date="2020-10" db="EMBL/GenBank/DDBJ databases">
        <authorList>
            <person name="Gilroy R."/>
        </authorList>
    </citation>
    <scope>NUCLEOTIDE SEQUENCE</scope>
    <source>
        <strain evidence="1">6086</strain>
    </source>
</reference>
<dbReference type="Pfam" id="PF02283">
    <property type="entry name" value="CobU"/>
    <property type="match status" value="1"/>
</dbReference>
<gene>
    <name evidence="1" type="ORF">IAD03_05200</name>
</gene>
<dbReference type="Gene3D" id="3.40.50.300">
    <property type="entry name" value="P-loop containing nucleotide triphosphate hydrolases"/>
    <property type="match status" value="1"/>
</dbReference>
<dbReference type="SUPFAM" id="SSF52540">
    <property type="entry name" value="P-loop containing nucleoside triphosphate hydrolases"/>
    <property type="match status" value="1"/>
</dbReference>
<evidence type="ECO:0000313" key="1">
    <source>
        <dbReference type="EMBL" id="HIS78749.1"/>
    </source>
</evidence>
<dbReference type="GO" id="GO:0016779">
    <property type="term" value="F:nucleotidyltransferase activity"/>
    <property type="evidence" value="ECO:0007669"/>
    <property type="project" value="UniProtKB-KW"/>
</dbReference>